<evidence type="ECO:0000256" key="5">
    <source>
        <dbReference type="ARBA" id="ARBA00022842"/>
    </source>
</evidence>
<protein>
    <submittedName>
        <fullName evidence="7">PurA Adenylosuccinate synthase</fullName>
    </submittedName>
</protein>
<accession>A0A6J5NRX9</accession>
<dbReference type="PROSITE" id="PS01266">
    <property type="entry name" value="ADENYLOSUCCIN_SYN_1"/>
    <property type="match status" value="1"/>
</dbReference>
<dbReference type="CDD" id="cd03108">
    <property type="entry name" value="AdSS"/>
    <property type="match status" value="1"/>
</dbReference>
<dbReference type="GO" id="GO:0005525">
    <property type="term" value="F:GTP binding"/>
    <property type="evidence" value="ECO:0007669"/>
    <property type="project" value="UniProtKB-KW"/>
</dbReference>
<dbReference type="SUPFAM" id="SSF52540">
    <property type="entry name" value="P-loop containing nucleoside triphosphate hydrolases"/>
    <property type="match status" value="1"/>
</dbReference>
<dbReference type="Pfam" id="PF00709">
    <property type="entry name" value="Adenylsucc_synt"/>
    <property type="match status" value="2"/>
</dbReference>
<dbReference type="InterPro" id="IPR018220">
    <property type="entry name" value="Adenylosuccin_syn_GTP-bd"/>
</dbReference>
<gene>
    <name evidence="7" type="ORF">UFOVP724_57</name>
</gene>
<evidence type="ECO:0000256" key="6">
    <source>
        <dbReference type="ARBA" id="ARBA00023134"/>
    </source>
</evidence>
<dbReference type="InterPro" id="IPR042111">
    <property type="entry name" value="Adenylosuccinate_synth_dom3"/>
</dbReference>
<dbReference type="GO" id="GO:0046872">
    <property type="term" value="F:metal ion binding"/>
    <property type="evidence" value="ECO:0007669"/>
    <property type="project" value="UniProtKB-KW"/>
</dbReference>
<dbReference type="GO" id="GO:0004019">
    <property type="term" value="F:adenylosuccinate synthase activity"/>
    <property type="evidence" value="ECO:0007669"/>
    <property type="project" value="InterPro"/>
</dbReference>
<evidence type="ECO:0000256" key="4">
    <source>
        <dbReference type="ARBA" id="ARBA00022755"/>
    </source>
</evidence>
<reference evidence="7" key="1">
    <citation type="submission" date="2020-04" db="EMBL/GenBank/DDBJ databases">
        <authorList>
            <person name="Chiriac C."/>
            <person name="Salcher M."/>
            <person name="Ghai R."/>
            <person name="Kavagutti S V."/>
        </authorList>
    </citation>
    <scope>NUCLEOTIDE SEQUENCE</scope>
</reference>
<evidence type="ECO:0000313" key="7">
    <source>
        <dbReference type="EMBL" id="CAB4160051.1"/>
    </source>
</evidence>
<keyword evidence="1" id="KW-0436">Ligase</keyword>
<dbReference type="Gene3D" id="3.90.170.10">
    <property type="entry name" value="Adenylosuccinate Synthetase, subunit A, domain 3"/>
    <property type="match status" value="2"/>
</dbReference>
<dbReference type="SMART" id="SM00788">
    <property type="entry name" value="Adenylsucc_synt"/>
    <property type="match status" value="1"/>
</dbReference>
<evidence type="ECO:0000256" key="1">
    <source>
        <dbReference type="ARBA" id="ARBA00022598"/>
    </source>
</evidence>
<dbReference type="Gene3D" id="3.40.440.10">
    <property type="entry name" value="Adenylosuccinate Synthetase, subunit A, domain 1"/>
    <property type="match status" value="1"/>
</dbReference>
<keyword evidence="6" id="KW-0342">GTP-binding</keyword>
<dbReference type="HAMAP" id="MF_00011">
    <property type="entry name" value="Adenylosucc_synth"/>
    <property type="match status" value="1"/>
</dbReference>
<dbReference type="Gene3D" id="1.10.300.10">
    <property type="entry name" value="Adenylosuccinate Synthetase, subunit A, domain 2"/>
    <property type="match status" value="1"/>
</dbReference>
<dbReference type="InterPro" id="IPR001114">
    <property type="entry name" value="Adenylosuccinate_synthetase"/>
</dbReference>
<organism evidence="7">
    <name type="scientific">uncultured Caudovirales phage</name>
    <dbReference type="NCBI Taxonomy" id="2100421"/>
    <lineage>
        <taxon>Viruses</taxon>
        <taxon>Duplodnaviria</taxon>
        <taxon>Heunggongvirae</taxon>
        <taxon>Uroviricota</taxon>
        <taxon>Caudoviricetes</taxon>
        <taxon>Peduoviridae</taxon>
        <taxon>Maltschvirus</taxon>
        <taxon>Maltschvirus maltsch</taxon>
    </lineage>
</organism>
<dbReference type="PANTHER" id="PTHR11846">
    <property type="entry name" value="ADENYLOSUCCINATE SYNTHETASE"/>
    <property type="match status" value="1"/>
</dbReference>
<dbReference type="GO" id="GO:0046040">
    <property type="term" value="P:IMP metabolic process"/>
    <property type="evidence" value="ECO:0007669"/>
    <property type="project" value="TreeGrafter"/>
</dbReference>
<keyword evidence="4" id="KW-0658">Purine biosynthesis</keyword>
<dbReference type="PANTHER" id="PTHR11846:SF0">
    <property type="entry name" value="ADENYLOSUCCINATE SYNTHETASE"/>
    <property type="match status" value="1"/>
</dbReference>
<dbReference type="InterPro" id="IPR027417">
    <property type="entry name" value="P-loop_NTPase"/>
</dbReference>
<evidence type="ECO:0000256" key="2">
    <source>
        <dbReference type="ARBA" id="ARBA00022723"/>
    </source>
</evidence>
<keyword evidence="3" id="KW-0547">Nucleotide-binding</keyword>
<dbReference type="GO" id="GO:0044208">
    <property type="term" value="P:'de novo' AMP biosynthetic process"/>
    <property type="evidence" value="ECO:0007669"/>
    <property type="project" value="TreeGrafter"/>
</dbReference>
<evidence type="ECO:0000256" key="3">
    <source>
        <dbReference type="ARBA" id="ARBA00022741"/>
    </source>
</evidence>
<sequence length="389" mass="43474">MITSITGSQFGDEGKGKITDYLSANTDYVVRWSGGANAGHTIQVDNQQYKLKLIPSGVFQNKKVIITGNCIVDPISLEQELNYLAQYDIIPEIYLDTNCVLSLPIHKTVDFNNDKLLNIGTTKSGIGPTVSDFVNRIAIKVTDVVFGTHDEKLKTLIKFHTDYLEEVYEENLKALEILNELPVAFCSRKEIVARLNRAENIIFEGAQGTMLDINHGTYPYCTSTPCISSAIPYVIGIGNLKIDRNIGVFKPYVTRVGNGGFETEILQGKVKEHLQLVGKEVGTNTGRTRRVGWLDLHDLKYACELNNFTELAVTKLDVLTGLESVGVLDKNKNWWSFNGWQTDITDCKTYESLPPAAYELLDFIEKQLELKISIVSVGPDRKQTIERSL</sequence>
<keyword evidence="2" id="KW-0479">Metal-binding</keyword>
<dbReference type="EMBL" id="LR796696">
    <property type="protein sequence ID" value="CAB4160051.1"/>
    <property type="molecule type" value="Genomic_DNA"/>
</dbReference>
<dbReference type="InterPro" id="IPR042110">
    <property type="entry name" value="Adenylosuccinate_synth_dom2"/>
</dbReference>
<name>A0A6J5NRX9_9CAUD</name>
<keyword evidence="5" id="KW-0460">Magnesium</keyword>
<proteinExistence type="inferred from homology"/>
<dbReference type="InterPro" id="IPR042109">
    <property type="entry name" value="Adenylosuccinate_synth_dom1"/>
</dbReference>